<sequence length="116" mass="13128">MILSGHTHGGQIRLSPFKTLTPLDISWYLDGLRGKPQSRRHRGYHWVHGTLVFVSNGIGTTHWPIRFLAPPQVLILELTAQPADPAAPCDSPRRYVQSLAGSRCRERKPGKQRPEW</sequence>
<protein>
    <submittedName>
        <fullName evidence="1">Metallophosphoesterase</fullName>
    </submittedName>
</protein>
<dbReference type="Proteomes" id="UP000004221">
    <property type="component" value="Unassembled WGS sequence"/>
</dbReference>
<accession>I4EDB7</accession>
<comment type="caution">
    <text evidence="1">The sequence shown here is derived from an EMBL/GenBank/DDBJ whole genome shotgun (WGS) entry which is preliminary data.</text>
</comment>
<gene>
    <name evidence="1" type="ORF">NITHO_1440001</name>
</gene>
<dbReference type="SUPFAM" id="SSF56300">
    <property type="entry name" value="Metallo-dependent phosphatases"/>
    <property type="match status" value="1"/>
</dbReference>
<proteinExistence type="predicted"/>
<evidence type="ECO:0000313" key="2">
    <source>
        <dbReference type="Proteomes" id="UP000004221"/>
    </source>
</evidence>
<keyword evidence="2" id="KW-1185">Reference proteome</keyword>
<reference evidence="1 2" key="1">
    <citation type="journal article" date="2012" name="ISME J.">
        <title>Nitrification expanded: discovery, physiology and genomics of a nitrite-oxidizing bacterium from the phylum Chloroflexi.</title>
        <authorList>
            <person name="Sorokin D.Y."/>
            <person name="Lucker S."/>
            <person name="Vejmelkova D."/>
            <person name="Kostrikina N.A."/>
            <person name="Kleerebezem R."/>
            <person name="Rijpstra W.I."/>
            <person name="Damste J.S."/>
            <person name="Le Paslier D."/>
            <person name="Muyzer G."/>
            <person name="Wagner M."/>
            <person name="van Loosdrecht M.C."/>
            <person name="Daims H."/>
        </authorList>
    </citation>
    <scope>NUCLEOTIDE SEQUENCE [LARGE SCALE GENOMIC DNA]</scope>
    <source>
        <strain evidence="2">none</strain>
    </source>
</reference>
<dbReference type="InterPro" id="IPR029052">
    <property type="entry name" value="Metallo-depent_PP-like"/>
</dbReference>
<dbReference type="AlphaFoldDB" id="I4EDB7"/>
<dbReference type="EMBL" id="CAGS01000051">
    <property type="protein sequence ID" value="CCF82679.1"/>
    <property type="molecule type" value="Genomic_DNA"/>
</dbReference>
<organism evidence="1 2">
    <name type="scientific">Nitrolancea hollandica Lb</name>
    <dbReference type="NCBI Taxonomy" id="1129897"/>
    <lineage>
        <taxon>Bacteria</taxon>
        <taxon>Pseudomonadati</taxon>
        <taxon>Thermomicrobiota</taxon>
        <taxon>Thermomicrobia</taxon>
        <taxon>Sphaerobacterales</taxon>
        <taxon>Sphaerobacterineae</taxon>
        <taxon>Sphaerobacteraceae</taxon>
        <taxon>Nitrolancea</taxon>
    </lineage>
</organism>
<name>I4EDB7_9BACT</name>
<evidence type="ECO:0000313" key="1">
    <source>
        <dbReference type="EMBL" id="CCF82679.1"/>
    </source>
</evidence>